<dbReference type="OrthoDB" id="6136867at2759"/>
<name>A0A6J8BC65_MYTCO</name>
<proteinExistence type="predicted"/>
<keyword evidence="1" id="KW-0732">Signal</keyword>
<protein>
    <recommendedName>
        <fullName evidence="4">WAP domain-containing protein</fullName>
    </recommendedName>
</protein>
<reference evidence="2 3" key="1">
    <citation type="submission" date="2020-06" db="EMBL/GenBank/DDBJ databases">
        <authorList>
            <person name="Li R."/>
            <person name="Bekaert M."/>
        </authorList>
    </citation>
    <scope>NUCLEOTIDE SEQUENCE [LARGE SCALE GENOMIC DNA]</scope>
    <source>
        <strain evidence="3">wild</strain>
    </source>
</reference>
<evidence type="ECO:0000256" key="1">
    <source>
        <dbReference type="SAM" id="SignalP"/>
    </source>
</evidence>
<feature type="chain" id="PRO_5026803011" description="WAP domain-containing protein" evidence="1">
    <location>
        <begin position="19"/>
        <end position="1437"/>
    </location>
</feature>
<dbReference type="EMBL" id="CACVKT020003067">
    <property type="protein sequence ID" value="CAC5381515.1"/>
    <property type="molecule type" value="Genomic_DNA"/>
</dbReference>
<accession>A0A6J8BC65</accession>
<feature type="signal peptide" evidence="1">
    <location>
        <begin position="1"/>
        <end position="18"/>
    </location>
</feature>
<keyword evidence="3" id="KW-1185">Reference proteome</keyword>
<dbReference type="Proteomes" id="UP000507470">
    <property type="component" value="Unassembled WGS sequence"/>
</dbReference>
<evidence type="ECO:0000313" key="3">
    <source>
        <dbReference type="Proteomes" id="UP000507470"/>
    </source>
</evidence>
<sequence length="1437" mass="158026">MEGKAVIIFFGLISCALAVYQAKKDCVTECSSHLDCQTGQICQTVGCNRRCSHGRAILPIPVVRSDVITSVCVERCMLQGGQDCSRLCQRNVDSFPGGRIITGDSLDRNFPGAVVDPIRSGSLVRRISPVDSIRSGSLVRRILPVDSIGCQNTCISRGCDFNEECVTRNGCYNTNMNRLHVLILIGAITFSSGSYLTKRNRRCGSECIRDEHCDQGSVCERTTDACRRYICVKKVLQVPQVIDSVPHIDTVDKQPLRGDVYVKNDKKTSISSLDLPHPISPLGHSDIVKNGNKPWLIDPNSSTLTKIVKSNVGSDDTIDTLTGSKNVDLLQICINNCLMRTTCPQGTDCSLRCKTSCLKELSNINLTPSLPKGSIVPLELGPNGQILQAGTKIEIPGNMNTEFLSVNQQDGINPGQNEMVSSVKPIDSYVSSDSLRHKKEEHPIKLNNDYSLTDSSGNKNIVAPVQSVDTYVPNDSTQHKEKVPFVKSIDNYVPNDSQDHKVVMNRFTNEITSDGLGGGFVDRNGQVQPIDSVSLGKQTNIYDPKDSTGKKEVLQSNPILKGDHTTLIDPNFGTITKFETSSGGFLNEMDNLSGSNNAGLLKICIDNCVETSRCLQNDCRLGCQKLCLNELQLINVRPSLPEVQDVFRPQDQMNQIMQVGTGREFVGKLNTDMVSVNKETGIETIRREIVLPGKSIDTYVQKDLPVHQEVVGGRGGDLVHKSQIQQIDNFSPVEPIDDYIPKDLSVNSNVVSDGTVGTLSTSKNVGLLQICIDNCLVRITCPQGTDCILRCKNLCLNELPNNEFSSLPKDSIVPFVQGPNSEILHAGEKEVLTSNSGIHGDQAILIDPNSGTLTSMFRSPVDQSSPLKPIDAYVQNNLPGHKEEVDPVKSTDTYVQANMKEHKGVKPVFKPFDSTNQNDLPEHTEVVNRLTQVITSNGQGIGLEHNRHLQQIDDFAPVQPIDNYSPNDLSGHKQILTSNSGIHGDQNIPIDPNSGTLTSMFKSPVDQPSPLKPIDSYVQNNLPGHKEVVDPVKSTDTYVQGNMKEHNGVKPVFKPFDSTNQNDLPEHTEVVNRLTQVITSNGQGIGLEHNRHLQQIDDFSPVQPIDNYAPNDLSGHKEILTSNPALHKDQKILIDPNSGTIATMLTSVGKSIRNQQVKQLSPVKPIDSYVPKDLSGHNPISHSDRITTNDHIMLNQNTGTVNQLVEGDRLVTNRQVNQFGHNSPVEPDMYIPNNPNVQKIPAVGKLQKPILPLISSGPFAHNQNGHKIPDIGKLQKPILPLFSEGSFDQNQAITNGDEMSLKKTILTGQSNVLVDSNGQIQLIRNPAPIDQHSNTDRITSIDHMPVRPFADLNQNTGGCVSNCNRDFDCWPQGRCVQNGCKRSCMPRESILPVKKMPTPGNYKSKCDRDCPSGRICAIRRGRNMCIRKKLRNNYRKM</sequence>
<gene>
    <name evidence="2" type="ORF">MCOR_17371</name>
</gene>
<organism evidence="2 3">
    <name type="scientific">Mytilus coruscus</name>
    <name type="common">Sea mussel</name>
    <dbReference type="NCBI Taxonomy" id="42192"/>
    <lineage>
        <taxon>Eukaryota</taxon>
        <taxon>Metazoa</taxon>
        <taxon>Spiralia</taxon>
        <taxon>Lophotrochozoa</taxon>
        <taxon>Mollusca</taxon>
        <taxon>Bivalvia</taxon>
        <taxon>Autobranchia</taxon>
        <taxon>Pteriomorphia</taxon>
        <taxon>Mytilida</taxon>
        <taxon>Mytiloidea</taxon>
        <taxon>Mytilidae</taxon>
        <taxon>Mytilinae</taxon>
        <taxon>Mytilus</taxon>
    </lineage>
</organism>
<evidence type="ECO:0008006" key="4">
    <source>
        <dbReference type="Google" id="ProtNLM"/>
    </source>
</evidence>
<evidence type="ECO:0000313" key="2">
    <source>
        <dbReference type="EMBL" id="CAC5381515.1"/>
    </source>
</evidence>
<dbReference type="PROSITE" id="PS51257">
    <property type="entry name" value="PROKAR_LIPOPROTEIN"/>
    <property type="match status" value="1"/>
</dbReference>